<feature type="compositionally biased region" description="Basic and acidic residues" evidence="9">
    <location>
        <begin position="262"/>
        <end position="274"/>
    </location>
</feature>
<keyword evidence="2" id="KW-0813">Transport</keyword>
<dbReference type="PANTHER" id="PTHR13257:SF0">
    <property type="entry name" value="NUCLEAR PORE COMPLEX PROTEIN NUP88"/>
    <property type="match status" value="1"/>
</dbReference>
<feature type="compositionally biased region" description="Basic and acidic residues" evidence="9">
    <location>
        <begin position="285"/>
        <end position="306"/>
    </location>
</feature>
<feature type="compositionally biased region" description="Basic and acidic residues" evidence="9">
    <location>
        <begin position="110"/>
        <end position="123"/>
    </location>
</feature>
<feature type="compositionally biased region" description="Polar residues" evidence="9">
    <location>
        <begin position="515"/>
        <end position="524"/>
    </location>
</feature>
<accession>A0A1D8N3F5</accession>
<keyword evidence="5" id="KW-0811">Translocation</keyword>
<feature type="compositionally biased region" description="Polar residues" evidence="9">
    <location>
        <begin position="63"/>
        <end position="72"/>
    </location>
</feature>
<organism evidence="10 11">
    <name type="scientific">Yarrowia lipolytica</name>
    <name type="common">Candida lipolytica</name>
    <dbReference type="NCBI Taxonomy" id="4952"/>
    <lineage>
        <taxon>Eukaryota</taxon>
        <taxon>Fungi</taxon>
        <taxon>Dikarya</taxon>
        <taxon>Ascomycota</taxon>
        <taxon>Saccharomycotina</taxon>
        <taxon>Dipodascomycetes</taxon>
        <taxon>Dipodascales</taxon>
        <taxon>Dipodascales incertae sedis</taxon>
        <taxon>Yarrowia</taxon>
    </lineage>
</organism>
<feature type="compositionally biased region" description="Basic and acidic residues" evidence="9">
    <location>
        <begin position="403"/>
        <end position="414"/>
    </location>
</feature>
<evidence type="ECO:0000313" key="10">
    <source>
        <dbReference type="EMBL" id="AOW00163.1"/>
    </source>
</evidence>
<evidence type="ECO:0000256" key="7">
    <source>
        <dbReference type="ARBA" id="ARBA00023242"/>
    </source>
</evidence>
<keyword evidence="3" id="KW-0509">mRNA transport</keyword>
<dbReference type="KEGG" id="yli:2906551"/>
<gene>
    <name evidence="10" type="ORF">YALI1_A02546g</name>
</gene>
<keyword evidence="4" id="KW-0653">Protein transport</keyword>
<evidence type="ECO:0000313" key="11">
    <source>
        <dbReference type="Proteomes" id="UP000182444"/>
    </source>
</evidence>
<feature type="compositionally biased region" description="Polar residues" evidence="9">
    <location>
        <begin position="28"/>
        <end position="43"/>
    </location>
</feature>
<dbReference type="EMBL" id="CP017553">
    <property type="protein sequence ID" value="AOW00163.1"/>
    <property type="molecule type" value="Genomic_DNA"/>
</dbReference>
<feature type="compositionally biased region" description="Basic and acidic residues" evidence="9">
    <location>
        <begin position="174"/>
        <end position="187"/>
    </location>
</feature>
<evidence type="ECO:0000256" key="9">
    <source>
        <dbReference type="SAM" id="MobiDB-lite"/>
    </source>
</evidence>
<evidence type="ECO:0000256" key="4">
    <source>
        <dbReference type="ARBA" id="ARBA00022927"/>
    </source>
</evidence>
<dbReference type="GO" id="GO:0005643">
    <property type="term" value="C:nuclear pore"/>
    <property type="evidence" value="ECO:0007669"/>
    <property type="project" value="UniProtKB-SubCell"/>
</dbReference>
<dbReference type="GO" id="GO:0000056">
    <property type="term" value="P:ribosomal small subunit export from nucleus"/>
    <property type="evidence" value="ECO:0007669"/>
    <property type="project" value="InterPro"/>
</dbReference>
<comment type="subcellular location">
    <subcellularLocation>
        <location evidence="1">Nucleus</location>
        <location evidence="1">Nuclear pore complex</location>
    </subcellularLocation>
</comment>
<sequence>MLFQLAVRCIQENNLVMQGPKNQVQNIDSATSSHSIDMSNSNAGDGEKPQKGAAPTFAFGQKPQFNFGATTAKSDDMKEDSNSDNTHTKTTDTEAKPAFGSGGFSFAKPAEPKDGDSDKKDTKPSLFDTPAKPKASLFDTPKDSVHKSSTDKPTFGGFNLGDQSDKPAFTGFGVKKEDKTEDSKDKPSGFSFGTKKDNDKGNDKKDDEKPSLFSSSSIDKPATGGFPKLSSGGFGSPSGFGTSSSGIGSSSGVATGSFSFAAEKEKEKGKDDSKPTLSFGAFGSKPEDKKDDKETKPEKAKKDDKPSAFSFGVKNEDKTAPSLDVKEDKKDDKPAFSFGVKKEDVKKDEKPALSFGTKKEGEKQDEKPAFSFGVKNEDKKDGKPALSFGAKTEDKPSAFSFGAKKEDDKKEDKPPLSSGGTKNADEKMTDSKPALSFGANAPTSSSAPTFNLGAKKDDTKTATPFSLGAQKDETKPTGPSFSLPPKKEDDKPATASFSFGAKKEDDKPAAPLFSIGTQTDNKSGGFTFGSKADPKPVVSFSSKPEDKTATPSFNLNAKPDAGKTAAPSFNLDAKTETKPFSLGSGTGNNTTSSLFGAKSSSDAPKPSPGGFGSGLGATSSAAPPLKTGGFGFGAPSSPAPASKTGGFGSSGLGAPKSSDRAGSAPPGFSTASNAPQKSSLSTPNASFTTPGQRTALKRNLLFTAINDTLYYSYITGAQTREKIVSVGFAISNILLNPSGTLLAVVGEKNVSVVRINDSDIAKSSVQDVSKHISASCVRYVLWNPVADPDATLEILTGDNQVISLGVSLESNIEKSVFELAEEDDRIDTIGEVISFSFGHSSAAMGLLTLYLLNEDGDIFCLSPWMPSSALLTETEIKSILDQAVYLEQTTKVSSGLPPPGVTTAKMFKGNLVWCYDLWRQIPLANKDVRHGNVVALKVTKPKAPFGNGKLKFQGPFVVSPYPKEMYTETAKQLVALKSRGIALFAELFESGRVNILMYAGGPVVCSWDSPDHIWVDEEEEEDGSNALGLREMVLLETIDLKSAAVLSQCLHDGLVHVLASDSVTQVDTRNWYRKLAGAYVEQDMQVLSQLQNTKLRSSRVRISLAPDYGVSTFTERLILVSDQVYECDLSVSENGDLSLSATELEKASSIPELNVNVAADHVKRAGLISAVSPEIIHKINSVKIRPDLPENLSFSMSEKLREHPDMVQVFTQIANHFSRENLKMEEVTILMERRLTMQKSELRRQLVDLEAVKSRFEKLYKHYGDTDMLESLKKLIARQKDHEKRFDKLLTDLNRSQSLPLSDAERKWHVELNRLKNKLPEFEKQTKQAQTQAKQIASFTRDANTSSNSVDAIQGITRAELSRTSFMLEEEDRVAEQTKKKLEQLLHKSQTLLAVLKAKEEK</sequence>
<reference evidence="10 11" key="1">
    <citation type="journal article" date="2016" name="PLoS ONE">
        <title>Sequence Assembly of Yarrowia lipolytica Strain W29/CLIB89 Shows Transposable Element Diversity.</title>
        <authorList>
            <person name="Magnan C."/>
            <person name="Yu J."/>
            <person name="Chang I."/>
            <person name="Jahn E."/>
            <person name="Kanomata Y."/>
            <person name="Wu J."/>
            <person name="Zeller M."/>
            <person name="Oakes M."/>
            <person name="Baldi P."/>
            <person name="Sandmeyer S."/>
        </authorList>
    </citation>
    <scope>NUCLEOTIDE SEQUENCE [LARGE SCALE GENOMIC DNA]</scope>
    <source>
        <strain evidence="11">CLIB89(W29)</strain>
    </source>
</reference>
<dbReference type="eggNOG" id="KOG4719">
    <property type="taxonomic scope" value="Eukaryota"/>
</dbReference>
<feature type="region of interest" description="Disordered" evidence="9">
    <location>
        <begin position="28"/>
        <end position="691"/>
    </location>
</feature>
<dbReference type="VEuPathDB" id="FungiDB:YALI1_A02546g"/>
<feature type="compositionally biased region" description="Low complexity" evidence="9">
    <location>
        <begin position="239"/>
        <end position="261"/>
    </location>
</feature>
<evidence type="ECO:0000256" key="8">
    <source>
        <dbReference type="SAM" id="Coils"/>
    </source>
</evidence>
<evidence type="ECO:0000256" key="5">
    <source>
        <dbReference type="ARBA" id="ARBA00023010"/>
    </source>
</evidence>
<proteinExistence type="predicted"/>
<evidence type="ECO:0000256" key="6">
    <source>
        <dbReference type="ARBA" id="ARBA00023132"/>
    </source>
</evidence>
<name>A0A1D8N3F5_YARLL</name>
<dbReference type="GeneID" id="2906551"/>
<evidence type="ECO:0000256" key="1">
    <source>
        <dbReference type="ARBA" id="ARBA00004567"/>
    </source>
</evidence>
<dbReference type="RefSeq" id="XP_499677.3">
    <property type="nucleotide sequence ID" value="XM_499677.3"/>
</dbReference>
<evidence type="ECO:0000256" key="2">
    <source>
        <dbReference type="ARBA" id="ARBA00022448"/>
    </source>
</evidence>
<keyword evidence="7" id="KW-0539">Nucleus</keyword>
<dbReference type="GO" id="GO:0017056">
    <property type="term" value="F:structural constituent of nuclear pore"/>
    <property type="evidence" value="ECO:0007669"/>
    <property type="project" value="InterPro"/>
</dbReference>
<feature type="compositionally biased region" description="Basic and acidic residues" evidence="9">
    <location>
        <begin position="140"/>
        <end position="150"/>
    </location>
</feature>
<dbReference type="GO" id="GO:0006606">
    <property type="term" value="P:protein import into nucleus"/>
    <property type="evidence" value="ECO:0007669"/>
    <property type="project" value="TreeGrafter"/>
</dbReference>
<dbReference type="Proteomes" id="UP000182444">
    <property type="component" value="Chromosome 1A"/>
</dbReference>
<feature type="compositionally biased region" description="Polar residues" evidence="9">
    <location>
        <begin position="669"/>
        <end position="691"/>
    </location>
</feature>
<dbReference type="VEuPathDB" id="FungiDB:YALI0_A02134g"/>
<feature type="compositionally biased region" description="Basic and acidic residues" evidence="9">
    <location>
        <begin position="194"/>
        <end position="210"/>
    </location>
</feature>
<protein>
    <recommendedName>
        <fullName evidence="12">Nucleoporin Nup159/Nup146 N-terminal domain-containing protein</fullName>
    </recommendedName>
</protein>
<dbReference type="GO" id="GO:0006406">
    <property type="term" value="P:mRNA export from nucleus"/>
    <property type="evidence" value="ECO:0007669"/>
    <property type="project" value="TreeGrafter"/>
</dbReference>
<evidence type="ECO:0000256" key="3">
    <source>
        <dbReference type="ARBA" id="ARBA00022816"/>
    </source>
</evidence>
<keyword evidence="6" id="KW-0906">Nuclear pore complex</keyword>
<evidence type="ECO:0008006" key="12">
    <source>
        <dbReference type="Google" id="ProtNLM"/>
    </source>
</evidence>
<keyword evidence="8" id="KW-0175">Coiled coil</keyword>
<feature type="compositionally biased region" description="Basic and acidic residues" evidence="9">
    <location>
        <begin position="314"/>
        <end position="368"/>
    </location>
</feature>
<feature type="compositionally biased region" description="Basic and acidic residues" evidence="9">
    <location>
        <begin position="73"/>
        <end position="95"/>
    </location>
</feature>
<dbReference type="GO" id="GO:0000055">
    <property type="term" value="P:ribosomal large subunit export from nucleus"/>
    <property type="evidence" value="ECO:0007669"/>
    <property type="project" value="InterPro"/>
</dbReference>
<feature type="coiled-coil region" evidence="8">
    <location>
        <begin position="1232"/>
        <end position="1259"/>
    </location>
</feature>
<feature type="coiled-coil region" evidence="8">
    <location>
        <begin position="1368"/>
        <end position="1402"/>
    </location>
</feature>
<dbReference type="PANTHER" id="PTHR13257">
    <property type="entry name" value="NUCLEOPORIN NUP84-RELATED"/>
    <property type="match status" value="1"/>
</dbReference>
<dbReference type="InterPro" id="IPR037700">
    <property type="entry name" value="NUP88/NUP82"/>
</dbReference>